<dbReference type="RefSeq" id="WP_253750498.1">
    <property type="nucleotide sequence ID" value="NZ_JAMZDZ010000001.1"/>
</dbReference>
<dbReference type="Proteomes" id="UP001595816">
    <property type="component" value="Unassembled WGS sequence"/>
</dbReference>
<name>A0ABV8LTK1_9ACTN</name>
<proteinExistence type="predicted"/>
<protein>
    <submittedName>
        <fullName evidence="1">HNH endonuclease family protein</fullName>
    </submittedName>
</protein>
<evidence type="ECO:0000313" key="1">
    <source>
        <dbReference type="EMBL" id="MFC4133722.1"/>
    </source>
</evidence>
<dbReference type="EMBL" id="JBHSAY010000013">
    <property type="protein sequence ID" value="MFC4133722.1"/>
    <property type="molecule type" value="Genomic_DNA"/>
</dbReference>
<keyword evidence="2" id="KW-1185">Reference proteome</keyword>
<reference evidence="2" key="1">
    <citation type="journal article" date="2019" name="Int. J. Syst. Evol. Microbiol.">
        <title>The Global Catalogue of Microorganisms (GCM) 10K type strain sequencing project: providing services to taxonomists for standard genome sequencing and annotation.</title>
        <authorList>
            <consortium name="The Broad Institute Genomics Platform"/>
            <consortium name="The Broad Institute Genome Sequencing Center for Infectious Disease"/>
            <person name="Wu L."/>
            <person name="Ma J."/>
        </authorList>
    </citation>
    <scope>NUCLEOTIDE SEQUENCE [LARGE SCALE GENOMIC DNA]</scope>
    <source>
        <strain evidence="2">CGMCC 4.7289</strain>
    </source>
</reference>
<dbReference type="GO" id="GO:0004519">
    <property type="term" value="F:endonuclease activity"/>
    <property type="evidence" value="ECO:0007669"/>
    <property type="project" value="UniProtKB-KW"/>
</dbReference>
<sequence>MKRYRGELLTLVLLLLVAAAVAWWWDEGQLDDDPSVSTATYAPSAASSGGASAPSGGVAGKDAALALLAELPRAAQSHWDSYTRASFGDPLWTDDTDAPGGRDGCDTRDDVLRRDLTGARLGTGNPCVVLSGVLHDPYTGKPLRYDRSRASEIEIDHVAAVAAA</sequence>
<keyword evidence="1" id="KW-0378">Hydrolase</keyword>
<gene>
    <name evidence="1" type="ORF">ACFOZ4_24185</name>
</gene>
<accession>A0ABV8LTK1</accession>
<keyword evidence="1" id="KW-0255">Endonuclease</keyword>
<keyword evidence="1" id="KW-0540">Nuclease</keyword>
<evidence type="ECO:0000313" key="2">
    <source>
        <dbReference type="Proteomes" id="UP001595816"/>
    </source>
</evidence>
<comment type="caution">
    <text evidence="1">The sequence shown here is derived from an EMBL/GenBank/DDBJ whole genome shotgun (WGS) entry which is preliminary data.</text>
</comment>
<organism evidence="1 2">
    <name type="scientific">Hamadaea flava</name>
    <dbReference type="NCBI Taxonomy" id="1742688"/>
    <lineage>
        <taxon>Bacteria</taxon>
        <taxon>Bacillati</taxon>
        <taxon>Actinomycetota</taxon>
        <taxon>Actinomycetes</taxon>
        <taxon>Micromonosporales</taxon>
        <taxon>Micromonosporaceae</taxon>
        <taxon>Hamadaea</taxon>
    </lineage>
</organism>